<dbReference type="Proteomes" id="UP001157502">
    <property type="component" value="Chromosome 20"/>
</dbReference>
<gene>
    <name evidence="1" type="ORF">DPEC_G00235810</name>
</gene>
<organism evidence="1 2">
    <name type="scientific">Dallia pectoralis</name>
    <name type="common">Alaska blackfish</name>
    <dbReference type="NCBI Taxonomy" id="75939"/>
    <lineage>
        <taxon>Eukaryota</taxon>
        <taxon>Metazoa</taxon>
        <taxon>Chordata</taxon>
        <taxon>Craniata</taxon>
        <taxon>Vertebrata</taxon>
        <taxon>Euteleostomi</taxon>
        <taxon>Actinopterygii</taxon>
        <taxon>Neopterygii</taxon>
        <taxon>Teleostei</taxon>
        <taxon>Protacanthopterygii</taxon>
        <taxon>Esociformes</taxon>
        <taxon>Umbridae</taxon>
        <taxon>Dallia</taxon>
    </lineage>
</organism>
<evidence type="ECO:0000313" key="1">
    <source>
        <dbReference type="EMBL" id="KAJ7996314.1"/>
    </source>
</evidence>
<name>A0ACC2FY28_DALPE</name>
<reference evidence="1" key="1">
    <citation type="submission" date="2021-05" db="EMBL/GenBank/DDBJ databases">
        <authorList>
            <person name="Pan Q."/>
            <person name="Jouanno E."/>
            <person name="Zahm M."/>
            <person name="Klopp C."/>
            <person name="Cabau C."/>
            <person name="Louis A."/>
            <person name="Berthelot C."/>
            <person name="Parey E."/>
            <person name="Roest Crollius H."/>
            <person name="Montfort J."/>
            <person name="Robinson-Rechavi M."/>
            <person name="Bouchez O."/>
            <person name="Lampietro C."/>
            <person name="Lopez Roques C."/>
            <person name="Donnadieu C."/>
            <person name="Postlethwait J."/>
            <person name="Bobe J."/>
            <person name="Dillon D."/>
            <person name="Chandos A."/>
            <person name="von Hippel F."/>
            <person name="Guiguen Y."/>
        </authorList>
    </citation>
    <scope>NUCLEOTIDE SEQUENCE</scope>
    <source>
        <strain evidence="1">YG-Jan2019</strain>
    </source>
</reference>
<dbReference type="EMBL" id="CM055747">
    <property type="protein sequence ID" value="KAJ7996314.1"/>
    <property type="molecule type" value="Genomic_DNA"/>
</dbReference>
<keyword evidence="2" id="KW-1185">Reference proteome</keyword>
<evidence type="ECO:0000313" key="2">
    <source>
        <dbReference type="Proteomes" id="UP001157502"/>
    </source>
</evidence>
<comment type="caution">
    <text evidence="1">The sequence shown here is derived from an EMBL/GenBank/DDBJ whole genome shotgun (WGS) entry which is preliminary data.</text>
</comment>
<sequence length="137" mass="14608">MRPEPIRRQRTGKSAAALHLHICSVNIPGDRRNSAHNTGKTLTNRVPCLSGADARDNAQHHSGGQHPTVCRASESSIQSRQRWCAERCRGSSLTPWALLRRGTALPSAVQTCGCLRCAAAEMASQSHNGTPGDGASC</sequence>
<protein>
    <submittedName>
        <fullName evidence="1">Uncharacterized protein</fullName>
    </submittedName>
</protein>
<accession>A0ACC2FY28</accession>
<proteinExistence type="predicted"/>